<proteinExistence type="predicted"/>
<accession>A0A6C0BKL5</accession>
<name>A0A6C0BKL5_9ZZZZ</name>
<feature type="coiled-coil region" evidence="1">
    <location>
        <begin position="298"/>
        <end position="325"/>
    </location>
</feature>
<dbReference type="AlphaFoldDB" id="A0A6C0BKL5"/>
<feature type="coiled-coil region" evidence="1">
    <location>
        <begin position="47"/>
        <end position="130"/>
    </location>
</feature>
<feature type="compositionally biased region" description="Basic residues" evidence="2">
    <location>
        <begin position="363"/>
        <end position="374"/>
    </location>
</feature>
<sequence>MEFPPKFQKASPADKLCIVELGLQCWTIAEKEAANFSCLDETILRVQKDAQTRIENLQLQLEMQESMIRKQVQEEKRIAVREATIEERQKAQELASEIRQKAQEQAAEIRQKAQEQALDIRVEAAALKAKIEVLQVESEKKDILLATRTQSQIIQPQSSQALGKIGEYEVEKLLQEFVNGDITNVASESHGSDFRISISNGAGNSIFLLDSKNFMTPIPKKDREKLVRDIDGDELVSGGILVSLKSIISTKNHFEIDKTEKKKPILFICLKDMDFQESGRCLAAAFRILTAISTTHDEEEKDDLLKKIQNQVRELNLRIREITNIITAQNKQIDTLVSLKDNLKKNLFMLQDEVEEQIDIPQKPRKQRKSNKVHQKSEEIHQ</sequence>
<dbReference type="EMBL" id="MN739165">
    <property type="protein sequence ID" value="QHS91863.1"/>
    <property type="molecule type" value="Genomic_DNA"/>
</dbReference>
<reference evidence="3" key="1">
    <citation type="journal article" date="2020" name="Nature">
        <title>Giant virus diversity and host interactions through global metagenomics.</title>
        <authorList>
            <person name="Schulz F."/>
            <person name="Roux S."/>
            <person name="Paez-Espino D."/>
            <person name="Jungbluth S."/>
            <person name="Walsh D.A."/>
            <person name="Denef V.J."/>
            <person name="McMahon K.D."/>
            <person name="Konstantinidis K.T."/>
            <person name="Eloe-Fadrosh E.A."/>
            <person name="Kyrpides N.C."/>
            <person name="Woyke T."/>
        </authorList>
    </citation>
    <scope>NUCLEOTIDE SEQUENCE</scope>
    <source>
        <strain evidence="3">GVMAG-M-3300013006-15</strain>
    </source>
</reference>
<evidence type="ECO:0000256" key="2">
    <source>
        <dbReference type="SAM" id="MobiDB-lite"/>
    </source>
</evidence>
<evidence type="ECO:0000256" key="1">
    <source>
        <dbReference type="SAM" id="Coils"/>
    </source>
</evidence>
<evidence type="ECO:0000313" key="3">
    <source>
        <dbReference type="EMBL" id="QHS91863.1"/>
    </source>
</evidence>
<protein>
    <submittedName>
        <fullName evidence="3">Uncharacterized protein</fullName>
    </submittedName>
</protein>
<organism evidence="3">
    <name type="scientific">viral metagenome</name>
    <dbReference type="NCBI Taxonomy" id="1070528"/>
    <lineage>
        <taxon>unclassified sequences</taxon>
        <taxon>metagenomes</taxon>
        <taxon>organismal metagenomes</taxon>
    </lineage>
</organism>
<keyword evidence="1" id="KW-0175">Coiled coil</keyword>
<feature type="region of interest" description="Disordered" evidence="2">
    <location>
        <begin position="358"/>
        <end position="382"/>
    </location>
</feature>